<feature type="compositionally biased region" description="Low complexity" evidence="4">
    <location>
        <begin position="300"/>
        <end position="313"/>
    </location>
</feature>
<dbReference type="SMART" id="SM00316">
    <property type="entry name" value="S1"/>
    <property type="match status" value="3"/>
</dbReference>
<gene>
    <name evidence="6" type="ORF">K4A83_04600</name>
</gene>
<comment type="similarity">
    <text evidence="1">Belongs to the bacterial ribosomal protein bS1 family.</text>
</comment>
<evidence type="ECO:0000256" key="2">
    <source>
        <dbReference type="ARBA" id="ARBA00022980"/>
    </source>
</evidence>
<feature type="domain" description="S1 motif" evidence="5">
    <location>
        <begin position="123"/>
        <end position="187"/>
    </location>
</feature>
<dbReference type="SUPFAM" id="SSF50249">
    <property type="entry name" value="Nucleic acid-binding proteins"/>
    <property type="match status" value="3"/>
</dbReference>
<dbReference type="Pfam" id="PF00575">
    <property type="entry name" value="S1"/>
    <property type="match status" value="3"/>
</dbReference>
<proteinExistence type="inferred from homology"/>
<keyword evidence="3" id="KW-0687">Ribonucleoprotein</keyword>
<accession>A0ABT3L224</accession>
<evidence type="ECO:0000313" key="7">
    <source>
        <dbReference type="Proteomes" id="UP001526426"/>
    </source>
</evidence>
<evidence type="ECO:0000259" key="5">
    <source>
        <dbReference type="PROSITE" id="PS50126"/>
    </source>
</evidence>
<comment type="caution">
    <text evidence="6">The sequence shown here is derived from an EMBL/GenBank/DDBJ whole genome shotgun (WGS) entry which is preliminary data.</text>
</comment>
<dbReference type="PANTHER" id="PTHR10724:SF7">
    <property type="entry name" value="SMALL RIBOSOMAL SUBUNIT PROTEIN BS1C"/>
    <property type="match status" value="1"/>
</dbReference>
<name>A0ABT3L224_9CYAN</name>
<keyword evidence="2" id="KW-0689">Ribosomal protein</keyword>
<dbReference type="PROSITE" id="PS50126">
    <property type="entry name" value="S1"/>
    <property type="match status" value="3"/>
</dbReference>
<dbReference type="InterPro" id="IPR035104">
    <property type="entry name" value="Ribosomal_protein_S1-like"/>
</dbReference>
<reference evidence="6 7" key="1">
    <citation type="submission" date="2021-08" db="EMBL/GenBank/DDBJ databases">
        <title>Draft genome sequence of Spirulina subsalsa with high tolerance to salinity and hype-accumulation of phycocyanin.</title>
        <authorList>
            <person name="Pei H."/>
            <person name="Jiang L."/>
        </authorList>
    </citation>
    <scope>NUCLEOTIDE SEQUENCE [LARGE SCALE GENOMIC DNA]</scope>
    <source>
        <strain evidence="6 7">FACHB-351</strain>
    </source>
</reference>
<feature type="domain" description="S1 motif" evidence="5">
    <location>
        <begin position="201"/>
        <end position="270"/>
    </location>
</feature>
<dbReference type="PRINTS" id="PR00681">
    <property type="entry name" value="RIBOSOMALS1"/>
</dbReference>
<evidence type="ECO:0000256" key="3">
    <source>
        <dbReference type="ARBA" id="ARBA00023274"/>
    </source>
</evidence>
<dbReference type="InterPro" id="IPR012340">
    <property type="entry name" value="NA-bd_OB-fold"/>
</dbReference>
<dbReference type="CDD" id="cd04465">
    <property type="entry name" value="S1_RPS1_repeat_ec2_hs2"/>
    <property type="match status" value="1"/>
</dbReference>
<protein>
    <submittedName>
        <fullName evidence="6">S1 RNA-binding domain-containing protein</fullName>
    </submittedName>
</protein>
<sequence length="313" mass="34329">MTSESTRPPKANVAFSMDDFAKALEQEQYDYVFQRGQVVRGRPLEYTPEGVYVDIGGKSSAFVPKDEAALGAVADLREVLPMEEELEFVIIREQDADGQVILSRRQLALKQAWSDLVEMQTTGESLQVRIKGVNRGGVIGEVWGLRAFIPRSHLMEKEDLESLIGQQLTVTCLQVDPESKKLVLSQREAARSQAIKKVEAGGVVSGKVVSLKPYGAFVETQEGVTGLLHITQVSGLPIHDIHTVLQVGQQIKVVITEIDEYKNRISLSTKILEAYPGELLENLAAVMSNAEERLAAANNPSEATESPSSPETE</sequence>
<organism evidence="6 7">
    <name type="scientific">Spirulina subsalsa FACHB-351</name>
    <dbReference type="NCBI Taxonomy" id="234711"/>
    <lineage>
        <taxon>Bacteria</taxon>
        <taxon>Bacillati</taxon>
        <taxon>Cyanobacteriota</taxon>
        <taxon>Cyanophyceae</taxon>
        <taxon>Spirulinales</taxon>
        <taxon>Spirulinaceae</taxon>
        <taxon>Spirulina</taxon>
    </lineage>
</organism>
<dbReference type="CDD" id="cd05687">
    <property type="entry name" value="S1_RPS1_repeat_ec1_hs1"/>
    <property type="match status" value="1"/>
</dbReference>
<feature type="domain" description="S1 motif" evidence="5">
    <location>
        <begin position="36"/>
        <end position="105"/>
    </location>
</feature>
<dbReference type="Proteomes" id="UP001526426">
    <property type="component" value="Unassembled WGS sequence"/>
</dbReference>
<dbReference type="PANTHER" id="PTHR10724">
    <property type="entry name" value="30S RIBOSOMAL PROTEIN S1"/>
    <property type="match status" value="1"/>
</dbReference>
<evidence type="ECO:0000313" key="6">
    <source>
        <dbReference type="EMBL" id="MCW6035555.1"/>
    </source>
</evidence>
<dbReference type="RefSeq" id="WP_265263252.1">
    <property type="nucleotide sequence ID" value="NZ_JAIHOM010000016.1"/>
</dbReference>
<dbReference type="InterPro" id="IPR050437">
    <property type="entry name" value="Ribos_protein_bS1-like"/>
</dbReference>
<dbReference type="EMBL" id="JAIHOM010000016">
    <property type="protein sequence ID" value="MCW6035555.1"/>
    <property type="molecule type" value="Genomic_DNA"/>
</dbReference>
<feature type="region of interest" description="Disordered" evidence="4">
    <location>
        <begin position="294"/>
        <end position="313"/>
    </location>
</feature>
<dbReference type="InterPro" id="IPR003029">
    <property type="entry name" value="S1_domain"/>
</dbReference>
<dbReference type="Gene3D" id="2.40.50.140">
    <property type="entry name" value="Nucleic acid-binding proteins"/>
    <property type="match status" value="3"/>
</dbReference>
<evidence type="ECO:0000256" key="1">
    <source>
        <dbReference type="ARBA" id="ARBA00006767"/>
    </source>
</evidence>
<keyword evidence="7" id="KW-1185">Reference proteome</keyword>
<evidence type="ECO:0000256" key="4">
    <source>
        <dbReference type="SAM" id="MobiDB-lite"/>
    </source>
</evidence>